<dbReference type="AlphaFoldDB" id="A0A1I3YWE3"/>
<evidence type="ECO:0000256" key="4">
    <source>
        <dbReference type="ARBA" id="ARBA00022989"/>
    </source>
</evidence>
<feature type="transmembrane region" description="Helical" evidence="6">
    <location>
        <begin position="277"/>
        <end position="295"/>
    </location>
</feature>
<dbReference type="PANTHER" id="PTHR32322:SF2">
    <property type="entry name" value="EAMA DOMAIN-CONTAINING PROTEIN"/>
    <property type="match status" value="1"/>
</dbReference>
<feature type="domain" description="EamA" evidence="7">
    <location>
        <begin position="162"/>
        <end position="294"/>
    </location>
</feature>
<dbReference type="STRING" id="115433.SAMN05421835_11928"/>
<feature type="transmembrane region" description="Helical" evidence="6">
    <location>
        <begin position="133"/>
        <end position="153"/>
    </location>
</feature>
<dbReference type="InterPro" id="IPR037185">
    <property type="entry name" value="EmrE-like"/>
</dbReference>
<dbReference type="EMBL" id="FORP01000019">
    <property type="protein sequence ID" value="SFK36184.1"/>
    <property type="molecule type" value="Genomic_DNA"/>
</dbReference>
<feature type="domain" description="EamA" evidence="7">
    <location>
        <begin position="14"/>
        <end position="147"/>
    </location>
</feature>
<keyword evidence="9" id="KW-1185">Reference proteome</keyword>
<keyword evidence="3 6" id="KW-0812">Transmembrane</keyword>
<dbReference type="InterPro" id="IPR000620">
    <property type="entry name" value="EamA_dom"/>
</dbReference>
<feature type="transmembrane region" description="Helical" evidence="6">
    <location>
        <begin position="192"/>
        <end position="215"/>
    </location>
</feature>
<dbReference type="OrthoDB" id="5143138at2"/>
<evidence type="ECO:0000313" key="8">
    <source>
        <dbReference type="EMBL" id="SFK36184.1"/>
    </source>
</evidence>
<dbReference type="Pfam" id="PF00892">
    <property type="entry name" value="EamA"/>
    <property type="match status" value="2"/>
</dbReference>
<dbReference type="InterPro" id="IPR050638">
    <property type="entry name" value="AA-Vitamin_Transporters"/>
</dbReference>
<sequence length="297" mass="30008">MSSSVAAPARGRSAFALVLAGILWGTGGLSGNLLAEKAGLHPLSVAAFRLLLGGGCTVLFLVVTRRRPQWTVPVVRRLLVAGVLLGQFQACYFGAVSLTSVSLATMVTIGSVPVFVTLATTAVRRRRPATTTLVSTAAAVAGLALLTWSPAGLSGGGRLLGGVALALTAGAGFALLTLVTRRPVEGLDSFGTTAFGLLIGGVLLLPLGLASGMALPLRPDVVAVALYLGLVPTGVAYGAYFLALRTAAPVVAALSALLEPLTAAVLSAFLLHDELGVTGWTGAALLVTALAVSYLRE</sequence>
<evidence type="ECO:0000313" key="9">
    <source>
        <dbReference type="Proteomes" id="UP000199025"/>
    </source>
</evidence>
<evidence type="ECO:0000256" key="3">
    <source>
        <dbReference type="ARBA" id="ARBA00022692"/>
    </source>
</evidence>
<organism evidence="8 9">
    <name type="scientific">Amycolatopsis sacchari</name>
    <dbReference type="NCBI Taxonomy" id="115433"/>
    <lineage>
        <taxon>Bacteria</taxon>
        <taxon>Bacillati</taxon>
        <taxon>Actinomycetota</taxon>
        <taxon>Actinomycetes</taxon>
        <taxon>Pseudonocardiales</taxon>
        <taxon>Pseudonocardiaceae</taxon>
        <taxon>Amycolatopsis</taxon>
    </lineage>
</organism>
<comment type="subcellular location">
    <subcellularLocation>
        <location evidence="1">Membrane</location>
        <topology evidence="1">Multi-pass membrane protein</topology>
    </subcellularLocation>
</comment>
<keyword evidence="4 6" id="KW-1133">Transmembrane helix</keyword>
<feature type="transmembrane region" description="Helical" evidence="6">
    <location>
        <begin position="75"/>
        <end position="95"/>
    </location>
</feature>
<feature type="transmembrane region" description="Helical" evidence="6">
    <location>
        <begin position="159"/>
        <end position="180"/>
    </location>
</feature>
<reference evidence="8 9" key="1">
    <citation type="submission" date="2016-10" db="EMBL/GenBank/DDBJ databases">
        <authorList>
            <person name="de Groot N.N."/>
        </authorList>
    </citation>
    <scope>NUCLEOTIDE SEQUENCE [LARGE SCALE GENOMIC DNA]</scope>
    <source>
        <strain evidence="8 9">DSM 44468</strain>
    </source>
</reference>
<dbReference type="Proteomes" id="UP000199025">
    <property type="component" value="Unassembled WGS sequence"/>
</dbReference>
<feature type="transmembrane region" description="Helical" evidence="6">
    <location>
        <begin position="101"/>
        <end position="121"/>
    </location>
</feature>
<feature type="transmembrane region" description="Helical" evidence="6">
    <location>
        <begin position="250"/>
        <end position="271"/>
    </location>
</feature>
<protein>
    <submittedName>
        <fullName evidence="8">Drug/metabolite transporter, DME family</fullName>
    </submittedName>
</protein>
<evidence type="ECO:0000259" key="7">
    <source>
        <dbReference type="Pfam" id="PF00892"/>
    </source>
</evidence>
<keyword evidence="5 6" id="KW-0472">Membrane</keyword>
<dbReference type="GO" id="GO:0016020">
    <property type="term" value="C:membrane"/>
    <property type="evidence" value="ECO:0007669"/>
    <property type="project" value="UniProtKB-SubCell"/>
</dbReference>
<dbReference type="SUPFAM" id="SSF103481">
    <property type="entry name" value="Multidrug resistance efflux transporter EmrE"/>
    <property type="match status" value="2"/>
</dbReference>
<dbReference type="RefSeq" id="WP_091512771.1">
    <property type="nucleotide sequence ID" value="NZ_CBDQZW010000006.1"/>
</dbReference>
<evidence type="ECO:0000256" key="6">
    <source>
        <dbReference type="SAM" id="Phobius"/>
    </source>
</evidence>
<feature type="transmembrane region" description="Helical" evidence="6">
    <location>
        <begin position="45"/>
        <end position="63"/>
    </location>
</feature>
<proteinExistence type="inferred from homology"/>
<evidence type="ECO:0000256" key="1">
    <source>
        <dbReference type="ARBA" id="ARBA00004141"/>
    </source>
</evidence>
<comment type="similarity">
    <text evidence="2">Belongs to the EamA transporter family.</text>
</comment>
<gene>
    <name evidence="8" type="ORF">SAMN05421835_11928</name>
</gene>
<evidence type="ECO:0000256" key="2">
    <source>
        <dbReference type="ARBA" id="ARBA00007362"/>
    </source>
</evidence>
<feature type="transmembrane region" description="Helical" evidence="6">
    <location>
        <begin position="221"/>
        <end position="243"/>
    </location>
</feature>
<dbReference type="PANTHER" id="PTHR32322">
    <property type="entry name" value="INNER MEMBRANE TRANSPORTER"/>
    <property type="match status" value="1"/>
</dbReference>
<name>A0A1I3YWE3_9PSEU</name>
<accession>A0A1I3YWE3</accession>
<evidence type="ECO:0000256" key="5">
    <source>
        <dbReference type="ARBA" id="ARBA00023136"/>
    </source>
</evidence>